<dbReference type="Proteomes" id="UP001597263">
    <property type="component" value="Unassembled WGS sequence"/>
</dbReference>
<organism evidence="2 3">
    <name type="scientific">Pseudochrobactrum kiredjianiae</name>
    <dbReference type="NCBI Taxonomy" id="386305"/>
    <lineage>
        <taxon>Bacteria</taxon>
        <taxon>Pseudomonadati</taxon>
        <taxon>Pseudomonadota</taxon>
        <taxon>Alphaproteobacteria</taxon>
        <taxon>Hyphomicrobiales</taxon>
        <taxon>Brucellaceae</taxon>
        <taxon>Pseudochrobactrum</taxon>
    </lineage>
</organism>
<evidence type="ECO:0000313" key="3">
    <source>
        <dbReference type="Proteomes" id="UP001597263"/>
    </source>
</evidence>
<name>A0ABW3V1C3_9HYPH</name>
<proteinExistence type="predicted"/>
<comment type="caution">
    <text evidence="2">The sequence shown here is derived from an EMBL/GenBank/DDBJ whole genome shotgun (WGS) entry which is preliminary data.</text>
</comment>
<evidence type="ECO:0000256" key="1">
    <source>
        <dbReference type="SAM" id="MobiDB-lite"/>
    </source>
</evidence>
<feature type="region of interest" description="Disordered" evidence="1">
    <location>
        <begin position="434"/>
        <end position="455"/>
    </location>
</feature>
<dbReference type="EMBL" id="JBHTMA010000026">
    <property type="protein sequence ID" value="MFD1226442.1"/>
    <property type="molecule type" value="Genomic_DNA"/>
</dbReference>
<feature type="compositionally biased region" description="Polar residues" evidence="1">
    <location>
        <begin position="76"/>
        <end position="92"/>
    </location>
</feature>
<evidence type="ECO:0000313" key="2">
    <source>
        <dbReference type="EMBL" id="MFD1226442.1"/>
    </source>
</evidence>
<feature type="region of interest" description="Disordered" evidence="1">
    <location>
        <begin position="72"/>
        <end position="99"/>
    </location>
</feature>
<keyword evidence="3" id="KW-1185">Reference proteome</keyword>
<accession>A0ABW3V1C3</accession>
<gene>
    <name evidence="2" type="ORF">ACFQ35_04610</name>
</gene>
<protein>
    <submittedName>
        <fullName evidence="2">Uncharacterized protein</fullName>
    </submittedName>
</protein>
<dbReference type="RefSeq" id="WP_289388098.1">
    <property type="nucleotide sequence ID" value="NZ_JAUCBM010000009.1"/>
</dbReference>
<sequence length="463" mass="49315">MRNLLTSFLDQRETIGNLLAPYITGQTQQFAKQPNTNMLLQGAEAAQQPAPPLPAPIDVLQKQVAEVPRAVDPMPTHSTSQAMPAQPPQSKSGGFFNGLSKFGESDFGQRLGDMMLGWGMGGTMQDSLSKGSQMIAAGNQDRKTKKTQFSTAEWLKNKGMDEEEAKYVAGNPQALNAYLVAMRKGVDPTQALQQRKMELEINKLENPQLSPSDQLAREKFEWEKNNGGGTTEYGLAPQYGTDENGNPVIMQLGKNGSAIKTPLPDGVTLSKEPIRVDAGTSTVLLDPITRQQIGVIPKNNAEAAEATADGKAKSEAKAALGGIEQNANQMLATIQSLEDDPKLDGMLGPVSSRMWNVSGDANRVQSKMDQINGQTFLQAFNSLRGGGAITDAEGAKATQAFARLNAAQNPKDYRDALAELRGIVNAGVSRAKNAANGGGSGAPATPPPLTPVNINGYSIKKVQ</sequence>
<reference evidence="3" key="1">
    <citation type="journal article" date="2019" name="Int. J. Syst. Evol. Microbiol.">
        <title>The Global Catalogue of Microorganisms (GCM) 10K type strain sequencing project: providing services to taxonomists for standard genome sequencing and annotation.</title>
        <authorList>
            <consortium name="The Broad Institute Genomics Platform"/>
            <consortium name="The Broad Institute Genome Sequencing Center for Infectious Disease"/>
            <person name="Wu L."/>
            <person name="Ma J."/>
        </authorList>
    </citation>
    <scope>NUCLEOTIDE SEQUENCE [LARGE SCALE GENOMIC DNA]</scope>
    <source>
        <strain evidence="3">CCUG 49584</strain>
    </source>
</reference>